<accession>A0A8K0K6A2</accession>
<dbReference type="EMBL" id="KZ308414">
    <property type="protein sequence ID" value="KAG8229171.1"/>
    <property type="molecule type" value="Genomic_DNA"/>
</dbReference>
<name>A0A8K0K6A2_LADFU</name>
<dbReference type="OrthoDB" id="8192123at2759"/>
<reference evidence="1" key="2">
    <citation type="submission" date="2017-10" db="EMBL/GenBank/DDBJ databases">
        <title>Ladona fulva Genome sequencing and assembly.</title>
        <authorList>
            <person name="Murali S."/>
            <person name="Richards S."/>
            <person name="Bandaranaike D."/>
            <person name="Bellair M."/>
            <person name="Blankenburg K."/>
            <person name="Chao H."/>
            <person name="Dinh H."/>
            <person name="Doddapaneni H."/>
            <person name="Dugan-Rocha S."/>
            <person name="Elkadiri S."/>
            <person name="Gnanaolivu R."/>
            <person name="Hernandez B."/>
            <person name="Skinner E."/>
            <person name="Javaid M."/>
            <person name="Lee S."/>
            <person name="Li M."/>
            <person name="Ming W."/>
            <person name="Munidasa M."/>
            <person name="Muniz J."/>
            <person name="Nguyen L."/>
            <person name="Hughes D."/>
            <person name="Osuji N."/>
            <person name="Pu L.-L."/>
            <person name="Puazo M."/>
            <person name="Qu C."/>
            <person name="Quiroz J."/>
            <person name="Raj R."/>
            <person name="Weissenberger G."/>
            <person name="Xin Y."/>
            <person name="Zou X."/>
            <person name="Han Y."/>
            <person name="Worley K."/>
            <person name="Muzny D."/>
            <person name="Gibbs R."/>
        </authorList>
    </citation>
    <scope>NUCLEOTIDE SEQUENCE</scope>
    <source>
        <strain evidence="1">Sampled in the wild</strain>
    </source>
</reference>
<evidence type="ECO:0000313" key="1">
    <source>
        <dbReference type="EMBL" id="KAG8229171.1"/>
    </source>
</evidence>
<reference evidence="1" key="1">
    <citation type="submission" date="2013-04" db="EMBL/GenBank/DDBJ databases">
        <authorList>
            <person name="Qu J."/>
            <person name="Murali S.C."/>
            <person name="Bandaranaike D."/>
            <person name="Bellair M."/>
            <person name="Blankenburg K."/>
            <person name="Chao H."/>
            <person name="Dinh H."/>
            <person name="Doddapaneni H."/>
            <person name="Downs B."/>
            <person name="Dugan-Rocha S."/>
            <person name="Elkadiri S."/>
            <person name="Gnanaolivu R.D."/>
            <person name="Hernandez B."/>
            <person name="Javaid M."/>
            <person name="Jayaseelan J.C."/>
            <person name="Lee S."/>
            <person name="Li M."/>
            <person name="Ming W."/>
            <person name="Munidasa M."/>
            <person name="Muniz J."/>
            <person name="Nguyen L."/>
            <person name="Ongeri F."/>
            <person name="Osuji N."/>
            <person name="Pu L.-L."/>
            <person name="Puazo M."/>
            <person name="Qu C."/>
            <person name="Quiroz J."/>
            <person name="Raj R."/>
            <person name="Weissenberger G."/>
            <person name="Xin Y."/>
            <person name="Zou X."/>
            <person name="Han Y."/>
            <person name="Richards S."/>
            <person name="Worley K."/>
            <person name="Muzny D."/>
            <person name="Gibbs R."/>
        </authorList>
    </citation>
    <scope>NUCLEOTIDE SEQUENCE</scope>
    <source>
        <strain evidence="1">Sampled in the wild</strain>
    </source>
</reference>
<dbReference type="AlphaFoldDB" id="A0A8K0K6A2"/>
<keyword evidence="2" id="KW-1185">Reference proteome</keyword>
<organism evidence="1 2">
    <name type="scientific">Ladona fulva</name>
    <name type="common">Scarce chaser dragonfly</name>
    <name type="synonym">Libellula fulva</name>
    <dbReference type="NCBI Taxonomy" id="123851"/>
    <lineage>
        <taxon>Eukaryota</taxon>
        <taxon>Metazoa</taxon>
        <taxon>Ecdysozoa</taxon>
        <taxon>Arthropoda</taxon>
        <taxon>Hexapoda</taxon>
        <taxon>Insecta</taxon>
        <taxon>Pterygota</taxon>
        <taxon>Palaeoptera</taxon>
        <taxon>Odonata</taxon>
        <taxon>Epiprocta</taxon>
        <taxon>Anisoptera</taxon>
        <taxon>Libelluloidea</taxon>
        <taxon>Libellulidae</taxon>
        <taxon>Ladona</taxon>
    </lineage>
</organism>
<protein>
    <submittedName>
        <fullName evidence="1">Uncharacterized protein</fullName>
    </submittedName>
</protein>
<proteinExistence type="predicted"/>
<comment type="caution">
    <text evidence="1">The sequence shown here is derived from an EMBL/GenBank/DDBJ whole genome shotgun (WGS) entry which is preliminary data.</text>
</comment>
<evidence type="ECO:0000313" key="2">
    <source>
        <dbReference type="Proteomes" id="UP000792457"/>
    </source>
</evidence>
<sequence length="100" mass="10549">MDVVLQVDAGIETVLCCWLQHLQELGGAPEGLVPSERPEFGLLAGSLASLRPGPLTGAGAKATSAFRGSTGSLRGLVVDTRARYNVSKCFLAFIHLKIQL</sequence>
<gene>
    <name evidence="1" type="ORF">J437_LFUL009888</name>
</gene>
<dbReference type="Proteomes" id="UP000792457">
    <property type="component" value="Unassembled WGS sequence"/>
</dbReference>